<accession>A0A559SP64</accession>
<protein>
    <submittedName>
        <fullName evidence="1">Uncharacterized protein</fullName>
    </submittedName>
</protein>
<gene>
    <name evidence="1" type="ORF">BCL32_4306</name>
</gene>
<evidence type="ECO:0000313" key="1">
    <source>
        <dbReference type="EMBL" id="TVZ64105.1"/>
    </source>
</evidence>
<comment type="caution">
    <text evidence="1">The sequence shown here is derived from an EMBL/GenBank/DDBJ whole genome shotgun (WGS) entry which is preliminary data.</text>
</comment>
<sequence>MADILMRKRELMIGVAAIALAGIHGGRVMAGLNENVDVAALAG</sequence>
<dbReference type="Proteomes" id="UP000319824">
    <property type="component" value="Unassembled WGS sequence"/>
</dbReference>
<proteinExistence type="predicted"/>
<dbReference type="RefSeq" id="WP_267903849.1">
    <property type="nucleotide sequence ID" value="NZ_ATTQ01000007.1"/>
</dbReference>
<dbReference type="AlphaFoldDB" id="A0A559SP64"/>
<name>A0A559SP64_9HYPH</name>
<evidence type="ECO:0000313" key="2">
    <source>
        <dbReference type="Proteomes" id="UP000319824"/>
    </source>
</evidence>
<dbReference type="EMBL" id="VISO01000003">
    <property type="protein sequence ID" value="TVZ64105.1"/>
    <property type="molecule type" value="Genomic_DNA"/>
</dbReference>
<reference evidence="1 2" key="1">
    <citation type="submission" date="2019-06" db="EMBL/GenBank/DDBJ databases">
        <title>Pac Bio to generate improved reference genome sequences for organisms with transposon mutant libraries (support for FEBA project).</title>
        <authorList>
            <person name="Blow M."/>
        </authorList>
    </citation>
    <scope>NUCLEOTIDE SEQUENCE [LARGE SCALE GENOMIC DNA]</scope>
    <source>
        <strain evidence="1 2">USDA 1844</strain>
    </source>
</reference>
<organism evidence="1 2">
    <name type="scientific">Rhizobium mongolense USDA 1844</name>
    <dbReference type="NCBI Taxonomy" id="1079460"/>
    <lineage>
        <taxon>Bacteria</taxon>
        <taxon>Pseudomonadati</taxon>
        <taxon>Pseudomonadota</taxon>
        <taxon>Alphaproteobacteria</taxon>
        <taxon>Hyphomicrobiales</taxon>
        <taxon>Rhizobiaceae</taxon>
        <taxon>Rhizobium/Agrobacterium group</taxon>
        <taxon>Rhizobium</taxon>
    </lineage>
</organism>